<dbReference type="Pfam" id="PF00015">
    <property type="entry name" value="MCPsignal"/>
    <property type="match status" value="1"/>
</dbReference>
<dbReference type="PANTHER" id="PTHR32089">
    <property type="entry name" value="METHYL-ACCEPTING CHEMOTAXIS PROTEIN MCPB"/>
    <property type="match status" value="1"/>
</dbReference>
<evidence type="ECO:0000256" key="5">
    <source>
        <dbReference type="ARBA" id="ARBA00029447"/>
    </source>
</evidence>
<evidence type="ECO:0000256" key="1">
    <source>
        <dbReference type="ARBA" id="ARBA00004236"/>
    </source>
</evidence>
<evidence type="ECO:0000256" key="3">
    <source>
        <dbReference type="ARBA" id="ARBA00023136"/>
    </source>
</evidence>
<dbReference type="AlphaFoldDB" id="A0A0M9DK43"/>
<dbReference type="OrthoDB" id="2489132at2"/>
<evidence type="ECO:0000256" key="7">
    <source>
        <dbReference type="SAM" id="Phobius"/>
    </source>
</evidence>
<proteinExistence type="inferred from homology"/>
<evidence type="ECO:0000256" key="2">
    <source>
        <dbReference type="ARBA" id="ARBA00022475"/>
    </source>
</evidence>
<keyword evidence="3 7" id="KW-0472">Membrane</keyword>
<sequence length="725" mass="81273">MNLFRWTSIKEKINLWWNYQLNKKTLNMKEEVFESIAKTRVGLLTSWANDRWLSLENRAQVIIQTPPSLLNSFLQESKEKSTYFTELFLVNEEFIVFASSYIDHIGQHYDAVHHHMLKKAIHQVITTKQPLLYGPFIDPLTEKIGARSSHFHDAVTLLFLQPVLDHEQLHSVLVARVPNDVLGDLIQREAGHIYPLSGDNYLFMASSKFDASISAGVALSRSRFEDGTFAPGANLKSGIETKDGHKVKISNHTELELLFINPATKKLHAGITSTIQHGQHINVHFPGYVDYRHVPVVGSGRLFQLPHSPDEWGIMCEADLQEVYHERSIGFQLASSFLVFMLMNIILFHLLLWLQLPNRLIFCMHIVYGAIGAWYFIDKRLAPITTKLENMTRMVQKVAEGAGDLTIRTPKSMLTRDEIGDMARALNNFVDSQGGLLAKVQSSSSDVEITNQELQNRTMYVEKDSLIVKEHMQEMDTAIQYQLYSVQQAMGHIEEIQEKIETIEVGAEKQLKLAQQQVAGINKKMTKVVDKVQATSQLTATFQQAADSISDVVLSIQAIAEQTNLLALNASIEAARAGEHGAGFAVVAEEIRKLSMQTKNATEAIHLTLQLIENSSTTIQQSIKASSAEVEQGANFISGVHAMLMELSSTTTKNHEIEKMKNIIHCIATSSEKNVDIVAQVSQAADNMMNQIKQARFDSERASFVIGRLAHAVSKFKVKSEGNNL</sequence>
<feature type="domain" description="Methyl-accepting transducer" evidence="8">
    <location>
        <begin position="457"/>
        <end position="689"/>
    </location>
</feature>
<evidence type="ECO:0008006" key="12">
    <source>
        <dbReference type="Google" id="ProtNLM"/>
    </source>
</evidence>
<reference evidence="10 11" key="1">
    <citation type="submission" date="2015-07" db="EMBL/GenBank/DDBJ databases">
        <title>Genome sequencing project for genomic taxonomy and phylogenomics of Bacillus-like bacteria.</title>
        <authorList>
            <person name="Liu B."/>
            <person name="Wang J."/>
            <person name="Zhu Y."/>
            <person name="Liu G."/>
            <person name="Chen Q."/>
            <person name="Chen Z."/>
            <person name="Che J."/>
            <person name="Ge C."/>
            <person name="Shi H."/>
            <person name="Pan Z."/>
            <person name="Liu X."/>
        </authorList>
    </citation>
    <scope>NUCLEOTIDE SEQUENCE [LARGE SCALE GENOMIC DNA]</scope>
    <source>
        <strain evidence="10 11">DSM 54</strain>
    </source>
</reference>
<dbReference type="InterPro" id="IPR004089">
    <property type="entry name" value="MCPsignal_dom"/>
</dbReference>
<organism evidence="10 11">
    <name type="scientific">Lysinibacillus macroides</name>
    <dbReference type="NCBI Taxonomy" id="33935"/>
    <lineage>
        <taxon>Bacteria</taxon>
        <taxon>Bacillati</taxon>
        <taxon>Bacillota</taxon>
        <taxon>Bacilli</taxon>
        <taxon>Bacillales</taxon>
        <taxon>Bacillaceae</taxon>
        <taxon>Lysinibacillus</taxon>
    </lineage>
</organism>
<evidence type="ECO:0000256" key="6">
    <source>
        <dbReference type="PROSITE-ProRule" id="PRU00284"/>
    </source>
</evidence>
<keyword evidence="4 6" id="KW-0807">Transducer</keyword>
<gene>
    <name evidence="10" type="ORF">ADM90_03995</name>
</gene>
<dbReference type="GO" id="GO:0005886">
    <property type="term" value="C:plasma membrane"/>
    <property type="evidence" value="ECO:0007669"/>
    <property type="project" value="UniProtKB-SubCell"/>
</dbReference>
<keyword evidence="2" id="KW-1003">Cell membrane</keyword>
<dbReference type="Pfam" id="PF00672">
    <property type="entry name" value="HAMP"/>
    <property type="match status" value="1"/>
</dbReference>
<protein>
    <recommendedName>
        <fullName evidence="12">Chemotaxis protein</fullName>
    </recommendedName>
</protein>
<comment type="caution">
    <text evidence="10">The sequence shown here is derived from an EMBL/GenBank/DDBJ whole genome shotgun (WGS) entry which is preliminary data.</text>
</comment>
<dbReference type="SUPFAM" id="SSF58104">
    <property type="entry name" value="Methyl-accepting chemotaxis protein (MCP) signaling domain"/>
    <property type="match status" value="1"/>
</dbReference>
<evidence type="ECO:0000313" key="11">
    <source>
        <dbReference type="Proteomes" id="UP000037977"/>
    </source>
</evidence>
<evidence type="ECO:0000313" key="10">
    <source>
        <dbReference type="EMBL" id="KOY82509.1"/>
    </source>
</evidence>
<dbReference type="RefSeq" id="WP_053993761.1">
    <property type="nucleotide sequence ID" value="NZ_CP065643.1"/>
</dbReference>
<dbReference type="STRING" id="33935.ADM90_03995"/>
<dbReference type="InterPro" id="IPR003660">
    <property type="entry name" value="HAMP_dom"/>
</dbReference>
<dbReference type="PROSITE" id="PS50885">
    <property type="entry name" value="HAMP"/>
    <property type="match status" value="1"/>
</dbReference>
<comment type="similarity">
    <text evidence="5">Belongs to the methyl-accepting chemotaxis (MCP) protein family.</text>
</comment>
<dbReference type="PROSITE" id="PS50111">
    <property type="entry name" value="CHEMOTAXIS_TRANSDUC_2"/>
    <property type="match status" value="1"/>
</dbReference>
<dbReference type="GO" id="GO:0007165">
    <property type="term" value="P:signal transduction"/>
    <property type="evidence" value="ECO:0007669"/>
    <property type="project" value="UniProtKB-KW"/>
</dbReference>
<dbReference type="Gene3D" id="1.10.287.950">
    <property type="entry name" value="Methyl-accepting chemotaxis protein"/>
    <property type="match status" value="1"/>
</dbReference>
<keyword evidence="11" id="KW-1185">Reference proteome</keyword>
<feature type="domain" description="HAMP" evidence="9">
    <location>
        <begin position="382"/>
        <end position="438"/>
    </location>
</feature>
<name>A0A0M9DK43_9BACI</name>
<dbReference type="PATRIC" id="fig|33935.3.peg.213"/>
<dbReference type="PANTHER" id="PTHR32089:SF112">
    <property type="entry name" value="LYSOZYME-LIKE PROTEIN-RELATED"/>
    <property type="match status" value="1"/>
</dbReference>
<comment type="subcellular location">
    <subcellularLocation>
        <location evidence="1">Cell membrane</location>
    </subcellularLocation>
</comment>
<accession>A0A0M9DK43</accession>
<dbReference type="Proteomes" id="UP000037977">
    <property type="component" value="Unassembled WGS sequence"/>
</dbReference>
<dbReference type="EMBL" id="LGCI01000005">
    <property type="protein sequence ID" value="KOY82509.1"/>
    <property type="molecule type" value="Genomic_DNA"/>
</dbReference>
<feature type="transmembrane region" description="Helical" evidence="7">
    <location>
        <begin position="360"/>
        <end position="377"/>
    </location>
</feature>
<dbReference type="CDD" id="cd06225">
    <property type="entry name" value="HAMP"/>
    <property type="match status" value="1"/>
</dbReference>
<evidence type="ECO:0000259" key="8">
    <source>
        <dbReference type="PROSITE" id="PS50111"/>
    </source>
</evidence>
<dbReference type="SMART" id="SM00283">
    <property type="entry name" value="MA"/>
    <property type="match status" value="1"/>
</dbReference>
<dbReference type="SMART" id="SM00304">
    <property type="entry name" value="HAMP"/>
    <property type="match status" value="1"/>
</dbReference>
<keyword evidence="7" id="KW-1133">Transmembrane helix</keyword>
<keyword evidence="7" id="KW-0812">Transmembrane</keyword>
<evidence type="ECO:0000259" key="9">
    <source>
        <dbReference type="PROSITE" id="PS50885"/>
    </source>
</evidence>
<evidence type="ECO:0000256" key="4">
    <source>
        <dbReference type="ARBA" id="ARBA00023224"/>
    </source>
</evidence>
<feature type="transmembrane region" description="Helical" evidence="7">
    <location>
        <begin position="329"/>
        <end position="353"/>
    </location>
</feature>